<keyword evidence="1" id="KW-0812">Transmembrane</keyword>
<dbReference type="RefSeq" id="WP_150418478.1">
    <property type="nucleotide sequence ID" value="NZ_VYRZ01000001.1"/>
</dbReference>
<proteinExistence type="predicted"/>
<comment type="caution">
    <text evidence="2">The sequence shown here is derived from an EMBL/GenBank/DDBJ whole genome shotgun (WGS) entry which is preliminary data.</text>
</comment>
<evidence type="ECO:0000313" key="3">
    <source>
        <dbReference type="Proteomes" id="UP000327039"/>
    </source>
</evidence>
<keyword evidence="1" id="KW-1133">Transmembrane helix</keyword>
<sequence length="106" mass="10699">MTDIAPRRRRRALGFGIAATVVAALGILSVGLVILLAVTIDENFGWFLIVVIPGALLAGAIGGILGIVGLVFARRDRGGYAWPAVGLVLGAGQLLIGTAILGGPVA</sequence>
<keyword evidence="1" id="KW-0472">Membrane</keyword>
<reference evidence="3" key="1">
    <citation type="submission" date="2019-09" db="EMBL/GenBank/DDBJ databases">
        <title>Mumia zhuanghuii sp. nov. isolated from the intestinal contents of plateau pika (Ochotona curzoniae) in the Qinghai-Tibet plateau of China.</title>
        <authorList>
            <person name="Tian Z."/>
        </authorList>
    </citation>
    <scope>NUCLEOTIDE SEQUENCE [LARGE SCALE GENOMIC DNA]</scope>
    <source>
        <strain evidence="3">DSM 25564</strain>
    </source>
</reference>
<protein>
    <submittedName>
        <fullName evidence="2">Uncharacterized protein</fullName>
    </submittedName>
</protein>
<dbReference type="EMBL" id="VYRZ01000001">
    <property type="protein sequence ID" value="KAA9089848.1"/>
    <property type="molecule type" value="Genomic_DNA"/>
</dbReference>
<keyword evidence="3" id="KW-1185">Reference proteome</keyword>
<gene>
    <name evidence="2" type="ORF">F6B42_05185</name>
</gene>
<organism evidence="2 3">
    <name type="scientific">Microbacterium radiodurans</name>
    <dbReference type="NCBI Taxonomy" id="661398"/>
    <lineage>
        <taxon>Bacteria</taxon>
        <taxon>Bacillati</taxon>
        <taxon>Actinomycetota</taxon>
        <taxon>Actinomycetes</taxon>
        <taxon>Micrococcales</taxon>
        <taxon>Microbacteriaceae</taxon>
        <taxon>Microbacterium</taxon>
    </lineage>
</organism>
<feature type="transmembrane region" description="Helical" evidence="1">
    <location>
        <begin position="80"/>
        <end position="101"/>
    </location>
</feature>
<feature type="transmembrane region" description="Helical" evidence="1">
    <location>
        <begin position="12"/>
        <end position="38"/>
    </location>
</feature>
<accession>A0A5J5IV93</accession>
<evidence type="ECO:0000313" key="2">
    <source>
        <dbReference type="EMBL" id="KAA9089848.1"/>
    </source>
</evidence>
<feature type="transmembrane region" description="Helical" evidence="1">
    <location>
        <begin position="44"/>
        <end position="73"/>
    </location>
</feature>
<name>A0A5J5IV93_9MICO</name>
<dbReference type="Proteomes" id="UP000327039">
    <property type="component" value="Unassembled WGS sequence"/>
</dbReference>
<dbReference type="AlphaFoldDB" id="A0A5J5IV93"/>
<evidence type="ECO:0000256" key="1">
    <source>
        <dbReference type="SAM" id="Phobius"/>
    </source>
</evidence>